<dbReference type="PhylomeDB" id="A7RMN0"/>
<keyword evidence="5 6" id="KW-0472">Membrane</keyword>
<organism evidence="7 8">
    <name type="scientific">Nematostella vectensis</name>
    <name type="common">Starlet sea anemone</name>
    <dbReference type="NCBI Taxonomy" id="45351"/>
    <lineage>
        <taxon>Eukaryota</taxon>
        <taxon>Metazoa</taxon>
        <taxon>Cnidaria</taxon>
        <taxon>Anthozoa</taxon>
        <taxon>Hexacorallia</taxon>
        <taxon>Actiniaria</taxon>
        <taxon>Edwardsiidae</taxon>
        <taxon>Nematostella</taxon>
    </lineage>
</organism>
<dbReference type="InterPro" id="IPR026767">
    <property type="entry name" value="Tmem151"/>
</dbReference>
<keyword evidence="8" id="KW-1185">Reference proteome</keyword>
<proteinExistence type="inferred from homology"/>
<accession>A7RMN0</accession>
<dbReference type="PANTHER" id="PTHR31893:SF5">
    <property type="entry name" value="TRANSMEMBRANE PROTEIN 151 HOMOLOG"/>
    <property type="match status" value="1"/>
</dbReference>
<keyword evidence="4 6" id="KW-1133">Transmembrane helix</keyword>
<dbReference type="AlphaFoldDB" id="A7RMN0"/>
<dbReference type="OrthoDB" id="190434at2759"/>
<dbReference type="HOGENOM" id="CLU_998533_0_0_1"/>
<protein>
    <submittedName>
        <fullName evidence="7">Uncharacterized protein</fullName>
    </submittedName>
</protein>
<evidence type="ECO:0000256" key="2">
    <source>
        <dbReference type="ARBA" id="ARBA00009583"/>
    </source>
</evidence>
<dbReference type="KEGG" id="nve:5519470"/>
<comment type="similarity">
    <text evidence="2">Belongs to the TMEM151 family.</text>
</comment>
<sequence length="279" mass="32911">MCEDWMTECPLCSIFLNLAVWFSLAIIFWCTIDQNQYNGVVSPRDLVALPVVVFILLYAFYLTECYFASTRKYLASILKGENIYEYLERIQKEPPVLSFRATCWHNETKQRNARFTDRGGKTHTRLESFTEKVVTLTDEERFNFQRWEDISVIPGDFPSFTLVKVNFTKAYELKNDPTKILFTNLSCGFHARNRHRDKRVDFEEVLSINGFKDHVIAYVNEGVREKWLCMLGYWLFSVLLLTWVYRWMFNTRITVRQVAIVKRIEVVYGTPVPAKNLIT</sequence>
<dbReference type="FunCoup" id="A7RMN0">
    <property type="interactions" value="51"/>
</dbReference>
<dbReference type="eggNOG" id="ENOG502QSYQ">
    <property type="taxonomic scope" value="Eukaryota"/>
</dbReference>
<gene>
    <name evidence="7" type="ORF">NEMVEDRAFT_v1g239400</name>
</gene>
<evidence type="ECO:0000313" key="8">
    <source>
        <dbReference type="Proteomes" id="UP000001593"/>
    </source>
</evidence>
<evidence type="ECO:0000256" key="4">
    <source>
        <dbReference type="ARBA" id="ARBA00022989"/>
    </source>
</evidence>
<dbReference type="OMA" id="RMLMANE"/>
<dbReference type="PANTHER" id="PTHR31893">
    <property type="entry name" value="TRANSMEMBRANE PROTEIN 151 HOMOLOG"/>
    <property type="match status" value="1"/>
</dbReference>
<name>A7RMN0_NEMVE</name>
<comment type="subcellular location">
    <subcellularLocation>
        <location evidence="1">Membrane</location>
        <topology evidence="1">Multi-pass membrane protein</topology>
    </subcellularLocation>
</comment>
<reference evidence="7 8" key="1">
    <citation type="journal article" date="2007" name="Science">
        <title>Sea anemone genome reveals ancestral eumetazoan gene repertoire and genomic organization.</title>
        <authorList>
            <person name="Putnam N.H."/>
            <person name="Srivastava M."/>
            <person name="Hellsten U."/>
            <person name="Dirks B."/>
            <person name="Chapman J."/>
            <person name="Salamov A."/>
            <person name="Terry A."/>
            <person name="Shapiro H."/>
            <person name="Lindquist E."/>
            <person name="Kapitonov V.V."/>
            <person name="Jurka J."/>
            <person name="Genikhovich G."/>
            <person name="Grigoriev I.V."/>
            <person name="Lucas S.M."/>
            <person name="Steele R.E."/>
            <person name="Finnerty J.R."/>
            <person name="Technau U."/>
            <person name="Martindale M.Q."/>
            <person name="Rokhsar D.S."/>
        </authorList>
    </citation>
    <scope>NUCLEOTIDE SEQUENCE [LARGE SCALE GENOMIC DNA]</scope>
    <source>
        <strain evidence="8">CH2 X CH6</strain>
    </source>
</reference>
<evidence type="ECO:0000256" key="5">
    <source>
        <dbReference type="ARBA" id="ARBA00023136"/>
    </source>
</evidence>
<evidence type="ECO:0000256" key="3">
    <source>
        <dbReference type="ARBA" id="ARBA00022692"/>
    </source>
</evidence>
<dbReference type="Pfam" id="PF14857">
    <property type="entry name" value="TMEM151"/>
    <property type="match status" value="1"/>
</dbReference>
<dbReference type="Proteomes" id="UP000001593">
    <property type="component" value="Unassembled WGS sequence"/>
</dbReference>
<feature type="transmembrane region" description="Helical" evidence="6">
    <location>
        <begin position="12"/>
        <end position="32"/>
    </location>
</feature>
<evidence type="ECO:0000313" key="7">
    <source>
        <dbReference type="EMBL" id="EDO47296.1"/>
    </source>
</evidence>
<dbReference type="EMBL" id="DS469520">
    <property type="protein sequence ID" value="EDO47296.1"/>
    <property type="molecule type" value="Genomic_DNA"/>
</dbReference>
<dbReference type="InParanoid" id="A7RMN0"/>
<dbReference type="GO" id="GO:0016020">
    <property type="term" value="C:membrane"/>
    <property type="evidence" value="ECO:0000318"/>
    <property type="project" value="GO_Central"/>
</dbReference>
<feature type="transmembrane region" description="Helical" evidence="6">
    <location>
        <begin position="227"/>
        <end position="248"/>
    </location>
</feature>
<evidence type="ECO:0000256" key="6">
    <source>
        <dbReference type="SAM" id="Phobius"/>
    </source>
</evidence>
<keyword evidence="3 6" id="KW-0812">Transmembrane</keyword>
<evidence type="ECO:0000256" key="1">
    <source>
        <dbReference type="ARBA" id="ARBA00004141"/>
    </source>
</evidence>
<feature type="transmembrane region" description="Helical" evidence="6">
    <location>
        <begin position="47"/>
        <end position="69"/>
    </location>
</feature>